<evidence type="ECO:0000256" key="3">
    <source>
        <dbReference type="ARBA" id="ARBA00022793"/>
    </source>
</evidence>
<dbReference type="GO" id="GO:0016831">
    <property type="term" value="F:carboxy-lyase activity"/>
    <property type="evidence" value="ECO:0007669"/>
    <property type="project" value="UniProtKB-KW"/>
</dbReference>
<keyword evidence="3" id="KW-0210">Decarboxylase</keyword>
<name>A0A1B2EZP8_9HYPH</name>
<dbReference type="KEGG" id="moc:BB934_44785"/>
<reference evidence="8" key="1">
    <citation type="submission" date="2016-07" db="EMBL/GenBank/DDBJ databases">
        <title>Microvirga ossetica sp. nov. a new species of rhizobia isolated from root nodules of the legume species Vicia alpestris Steven originated from North Ossetia region in the Caucasus.</title>
        <authorList>
            <person name="Safronova V.I."/>
            <person name="Kuznetsova I.G."/>
            <person name="Sazanova A.L."/>
            <person name="Belimov A."/>
            <person name="Andronov E."/>
            <person name="Osledkin Y.S."/>
            <person name="Onishchuk O.P."/>
            <person name="Kurchak O.N."/>
            <person name="Shaposhnikov A.I."/>
            <person name="Willems A."/>
            <person name="Tikhonovich I.A."/>
        </authorList>
    </citation>
    <scope>NUCLEOTIDE SEQUENCE [LARGE SCALE GENOMIC DNA]</scope>
    <source>
        <strain evidence="8">V5/3M</strain>
        <plasmid evidence="8">unnamed4</plasmid>
    </source>
</reference>
<evidence type="ECO:0000256" key="1">
    <source>
        <dbReference type="ARBA" id="ARBA00001933"/>
    </source>
</evidence>
<dbReference type="PANTHER" id="PTHR11999:SF70">
    <property type="entry name" value="MIP05841P"/>
    <property type="match status" value="1"/>
</dbReference>
<dbReference type="AlphaFoldDB" id="A0A1B2EZP8"/>
<evidence type="ECO:0000256" key="7">
    <source>
        <dbReference type="RuleBase" id="RU000382"/>
    </source>
</evidence>
<dbReference type="GO" id="GO:0005737">
    <property type="term" value="C:cytoplasm"/>
    <property type="evidence" value="ECO:0007669"/>
    <property type="project" value="TreeGrafter"/>
</dbReference>
<accession>A0A1B2EZP8</accession>
<dbReference type="Gene3D" id="1.20.1340.10">
    <property type="entry name" value="dopa decarboxylase, N-terminal domain"/>
    <property type="match status" value="1"/>
</dbReference>
<dbReference type="PRINTS" id="PR00800">
    <property type="entry name" value="YHDCRBOXLASE"/>
</dbReference>
<dbReference type="InterPro" id="IPR010977">
    <property type="entry name" value="Aromatic_deC"/>
</dbReference>
<keyword evidence="4 6" id="KW-0663">Pyridoxal phosphate</keyword>
<dbReference type="InterPro" id="IPR015422">
    <property type="entry name" value="PyrdxlP-dep_Trfase_small"/>
</dbReference>
<sequence length="486" mass="53782">MSPDEFRRYGRSLVDWIAEYFERVDELPVLAQVEPGELIAKLPAAPPEAGELMDRILADVDRLVVPALTQWRHPGFFAYFACSTSAPGIFGEMLAAAFNGNALLWRAAPAAQELEDVALSWLRQMIGLPEAFSGMIYDTASMSTLHAIAAAREGLDLRVREDGMSGRTGLPLLRLYASEQAHSSVEKCAITLGLGQRSLRKIPTDAEFRMDAAALGRAIEEDRAAGHLPFCVVATVGTTSTSSIDPVPAIADLCEREGLWLHVDAAYAGSAAVVPELRHILAGCERADSLVLNPVKWLFVPFDLSALYTRRMDMLHRAFSLVPEYLRTLDHGRAAVRNHSEYGIQLGRRFRGLKFWMVLRYFGHDGLAARIREHCRLARLFAKWVAAAPGWELLAPVPLSLVCFRACSTRDGETADERAARLDHLNEQIMHAVNASGEAFLSHTKLNGRFTMRLAVGNIRTTEAHVARVWQILEDACERLDAADRV</sequence>
<protein>
    <submittedName>
        <fullName evidence="8">Amino acid decarboxylase</fullName>
    </submittedName>
</protein>
<dbReference type="Pfam" id="PF00282">
    <property type="entry name" value="Pyridoxal_deC"/>
    <property type="match status" value="1"/>
</dbReference>
<gene>
    <name evidence="8" type="ORF">BB934_44785</name>
</gene>
<dbReference type="GO" id="GO:0030170">
    <property type="term" value="F:pyridoxal phosphate binding"/>
    <property type="evidence" value="ECO:0007669"/>
    <property type="project" value="InterPro"/>
</dbReference>
<dbReference type="EMBL" id="CP016620">
    <property type="protein sequence ID" value="ANY85388.1"/>
    <property type="molecule type" value="Genomic_DNA"/>
</dbReference>
<evidence type="ECO:0000256" key="6">
    <source>
        <dbReference type="PIRSR" id="PIRSR602129-50"/>
    </source>
</evidence>
<feature type="modified residue" description="N6-(pyridoxal phosphate)lysine" evidence="6">
    <location>
        <position position="296"/>
    </location>
</feature>
<dbReference type="Gene3D" id="3.90.1150.10">
    <property type="entry name" value="Aspartate Aminotransferase, domain 1"/>
    <property type="match status" value="1"/>
</dbReference>
<evidence type="ECO:0000256" key="5">
    <source>
        <dbReference type="ARBA" id="ARBA00023239"/>
    </source>
</evidence>
<comment type="similarity">
    <text evidence="2 7">Belongs to the group II decarboxylase family.</text>
</comment>
<comment type="cofactor">
    <cofactor evidence="1 6 7">
        <name>pyridoxal 5'-phosphate</name>
        <dbReference type="ChEBI" id="CHEBI:597326"/>
    </cofactor>
</comment>
<dbReference type="SUPFAM" id="SSF53383">
    <property type="entry name" value="PLP-dependent transferases"/>
    <property type="match status" value="1"/>
</dbReference>
<dbReference type="InterPro" id="IPR015421">
    <property type="entry name" value="PyrdxlP-dep_Trfase_major"/>
</dbReference>
<keyword evidence="8" id="KW-0614">Plasmid</keyword>
<evidence type="ECO:0000313" key="8">
    <source>
        <dbReference type="EMBL" id="ANY85388.1"/>
    </source>
</evidence>
<proteinExistence type="inferred from homology"/>
<dbReference type="GO" id="GO:0019752">
    <property type="term" value="P:carboxylic acid metabolic process"/>
    <property type="evidence" value="ECO:0007669"/>
    <property type="project" value="InterPro"/>
</dbReference>
<evidence type="ECO:0000256" key="4">
    <source>
        <dbReference type="ARBA" id="ARBA00022898"/>
    </source>
</evidence>
<dbReference type="GO" id="GO:0006520">
    <property type="term" value="P:amino acid metabolic process"/>
    <property type="evidence" value="ECO:0007669"/>
    <property type="project" value="InterPro"/>
</dbReference>
<organism evidence="8">
    <name type="scientific">Microvirga ossetica</name>
    <dbReference type="NCBI Taxonomy" id="1882682"/>
    <lineage>
        <taxon>Bacteria</taxon>
        <taxon>Pseudomonadati</taxon>
        <taxon>Pseudomonadota</taxon>
        <taxon>Alphaproteobacteria</taxon>
        <taxon>Hyphomicrobiales</taxon>
        <taxon>Methylobacteriaceae</taxon>
        <taxon>Microvirga</taxon>
    </lineage>
</organism>
<keyword evidence="5 7" id="KW-0456">Lyase</keyword>
<evidence type="ECO:0000256" key="2">
    <source>
        <dbReference type="ARBA" id="ARBA00009533"/>
    </source>
</evidence>
<geneLocation type="plasmid" evidence="8">
    <name>unnamed4</name>
</geneLocation>
<dbReference type="PANTHER" id="PTHR11999">
    <property type="entry name" value="GROUP II PYRIDOXAL-5-PHOSPHATE DECARBOXYLASE"/>
    <property type="match status" value="1"/>
</dbReference>
<dbReference type="InterPro" id="IPR015424">
    <property type="entry name" value="PyrdxlP-dep_Trfase"/>
</dbReference>
<dbReference type="Gene3D" id="3.40.640.10">
    <property type="entry name" value="Type I PLP-dependent aspartate aminotransferase-like (Major domain)"/>
    <property type="match status" value="1"/>
</dbReference>
<dbReference type="InterPro" id="IPR002129">
    <property type="entry name" value="PyrdxlP-dep_de-COase"/>
</dbReference>